<dbReference type="EMBL" id="CP073767">
    <property type="protein sequence ID" value="UWZ52243.1"/>
    <property type="molecule type" value="Genomic_DNA"/>
</dbReference>
<organism evidence="2 3">
    <name type="scientific">Dactylosporangium aurantiacum</name>
    <dbReference type="NCBI Taxonomy" id="35754"/>
    <lineage>
        <taxon>Bacteria</taxon>
        <taxon>Bacillati</taxon>
        <taxon>Actinomycetota</taxon>
        <taxon>Actinomycetes</taxon>
        <taxon>Micromonosporales</taxon>
        <taxon>Micromonosporaceae</taxon>
        <taxon>Dactylosporangium</taxon>
    </lineage>
</organism>
<evidence type="ECO:0000313" key="3">
    <source>
        <dbReference type="Proteomes" id="UP001058003"/>
    </source>
</evidence>
<dbReference type="AlphaFoldDB" id="A0A9Q9IFH3"/>
<dbReference type="RefSeq" id="WP_156089269.1">
    <property type="nucleotide sequence ID" value="NZ_CP073767.1"/>
</dbReference>
<reference evidence="2" key="1">
    <citation type="submission" date="2021-04" db="EMBL/GenBank/DDBJ databases">
        <title>Dactylosporangium aurantiacum NRRL B-8018 full assembly.</title>
        <authorList>
            <person name="Hartkoorn R.C."/>
            <person name="Beaudoing E."/>
            <person name="Hot D."/>
        </authorList>
    </citation>
    <scope>NUCLEOTIDE SEQUENCE</scope>
    <source>
        <strain evidence="2">NRRL B-8018</strain>
    </source>
</reference>
<dbReference type="KEGG" id="daur:Daura_37085"/>
<proteinExistence type="predicted"/>
<feature type="transmembrane region" description="Helical" evidence="1">
    <location>
        <begin position="155"/>
        <end position="180"/>
    </location>
</feature>
<keyword evidence="3" id="KW-1185">Reference proteome</keyword>
<dbReference type="Proteomes" id="UP001058003">
    <property type="component" value="Chromosome"/>
</dbReference>
<evidence type="ECO:0000256" key="1">
    <source>
        <dbReference type="SAM" id="Phobius"/>
    </source>
</evidence>
<gene>
    <name evidence="2" type="ORF">Daura_37085</name>
</gene>
<name>A0A9Q9IFH3_9ACTN</name>
<dbReference type="OrthoDB" id="3764233at2"/>
<sequence>MQTRPTGSPEPRSVASWTGAEINAVDWLRWLGHPDAGRTTGGAGDGVDVRGAGMAARVQCDGAPVGDQALRELLGAAQHAPGERYCFSDAGFTRDAVSFADDIGMALFTFSTVDGLITPANEAATVVFRASPGRPRPQSTATTHARPRTPPLPGWVRVLGAVPFVMFVLGLLFLAVLRAMTDTASDAMADLWAGWMTIAVLGAAGVGIVALIRKANDRS</sequence>
<keyword evidence="1" id="KW-0472">Membrane</keyword>
<keyword evidence="1" id="KW-0812">Transmembrane</keyword>
<feature type="transmembrane region" description="Helical" evidence="1">
    <location>
        <begin position="192"/>
        <end position="212"/>
    </location>
</feature>
<evidence type="ECO:0008006" key="4">
    <source>
        <dbReference type="Google" id="ProtNLM"/>
    </source>
</evidence>
<evidence type="ECO:0000313" key="2">
    <source>
        <dbReference type="EMBL" id="UWZ52243.1"/>
    </source>
</evidence>
<keyword evidence="1" id="KW-1133">Transmembrane helix</keyword>
<accession>A0A9Q9IFH3</accession>
<protein>
    <recommendedName>
        <fullName evidence="4">Restriction endonuclease</fullName>
    </recommendedName>
</protein>